<proteinExistence type="predicted"/>
<feature type="region of interest" description="Disordered" evidence="1">
    <location>
        <begin position="1"/>
        <end position="86"/>
    </location>
</feature>
<gene>
    <name evidence="2" type="ORF">Nepgr_018205</name>
</gene>
<evidence type="ECO:0000313" key="3">
    <source>
        <dbReference type="Proteomes" id="UP001279734"/>
    </source>
</evidence>
<dbReference type="Proteomes" id="UP001279734">
    <property type="component" value="Unassembled WGS sequence"/>
</dbReference>
<evidence type="ECO:0000256" key="1">
    <source>
        <dbReference type="SAM" id="MobiDB-lite"/>
    </source>
</evidence>
<name>A0AAD3XTT8_NEPGR</name>
<dbReference type="AlphaFoldDB" id="A0AAD3XTT8"/>
<protein>
    <submittedName>
        <fullName evidence="2">Uncharacterized protein</fullName>
    </submittedName>
</protein>
<keyword evidence="3" id="KW-1185">Reference proteome</keyword>
<organism evidence="2 3">
    <name type="scientific">Nepenthes gracilis</name>
    <name type="common">Slender pitcher plant</name>
    <dbReference type="NCBI Taxonomy" id="150966"/>
    <lineage>
        <taxon>Eukaryota</taxon>
        <taxon>Viridiplantae</taxon>
        <taxon>Streptophyta</taxon>
        <taxon>Embryophyta</taxon>
        <taxon>Tracheophyta</taxon>
        <taxon>Spermatophyta</taxon>
        <taxon>Magnoliopsida</taxon>
        <taxon>eudicotyledons</taxon>
        <taxon>Gunneridae</taxon>
        <taxon>Pentapetalae</taxon>
        <taxon>Caryophyllales</taxon>
        <taxon>Nepenthaceae</taxon>
        <taxon>Nepenthes</taxon>
    </lineage>
</organism>
<dbReference type="EMBL" id="BSYO01000016">
    <property type="protein sequence ID" value="GMH16364.1"/>
    <property type="molecule type" value="Genomic_DNA"/>
</dbReference>
<reference evidence="2" key="1">
    <citation type="submission" date="2023-05" db="EMBL/GenBank/DDBJ databases">
        <title>Nepenthes gracilis genome sequencing.</title>
        <authorList>
            <person name="Fukushima K."/>
        </authorList>
    </citation>
    <scope>NUCLEOTIDE SEQUENCE</scope>
    <source>
        <strain evidence="2">SING2019-196</strain>
    </source>
</reference>
<feature type="compositionally biased region" description="Polar residues" evidence="1">
    <location>
        <begin position="65"/>
        <end position="76"/>
    </location>
</feature>
<sequence>MKKREGNAGAMSNLKEKGKHDQPPMPYGTSSAAAKTKRDDQEKAMEKSRTTNHKNAKALPPRKTNVPNEKAWQTQDLEAPFGPWGV</sequence>
<comment type="caution">
    <text evidence="2">The sequence shown here is derived from an EMBL/GenBank/DDBJ whole genome shotgun (WGS) entry which is preliminary data.</text>
</comment>
<accession>A0AAD3XTT8</accession>
<evidence type="ECO:0000313" key="2">
    <source>
        <dbReference type="EMBL" id="GMH16364.1"/>
    </source>
</evidence>
<feature type="compositionally biased region" description="Basic and acidic residues" evidence="1">
    <location>
        <begin position="36"/>
        <end position="49"/>
    </location>
</feature>